<dbReference type="GO" id="GO:0000155">
    <property type="term" value="F:phosphorelay sensor kinase activity"/>
    <property type="evidence" value="ECO:0007669"/>
    <property type="project" value="InterPro"/>
</dbReference>
<dbReference type="HOGENOM" id="CLU_562360_0_0_10"/>
<dbReference type="OrthoDB" id="109585at2"/>
<keyword evidence="3" id="KW-0597">Phosphoprotein</keyword>
<dbReference type="CDD" id="cd00082">
    <property type="entry name" value="HisKA"/>
    <property type="match status" value="1"/>
</dbReference>
<evidence type="ECO:0000259" key="8">
    <source>
        <dbReference type="PROSITE" id="PS50109"/>
    </source>
</evidence>
<dbReference type="InterPro" id="IPR050736">
    <property type="entry name" value="Sensor_HK_Regulatory"/>
</dbReference>
<dbReference type="InterPro" id="IPR003661">
    <property type="entry name" value="HisK_dim/P_dom"/>
</dbReference>
<dbReference type="Pfam" id="PF02518">
    <property type="entry name" value="HATPase_c"/>
    <property type="match status" value="1"/>
</dbReference>
<dbReference type="Gene3D" id="3.30.565.10">
    <property type="entry name" value="Histidine kinase-like ATPase, C-terminal domain"/>
    <property type="match status" value="1"/>
</dbReference>
<evidence type="ECO:0000256" key="5">
    <source>
        <dbReference type="ARBA" id="ARBA00022777"/>
    </source>
</evidence>
<proteinExistence type="predicted"/>
<comment type="catalytic activity">
    <reaction evidence="1">
        <text>ATP + protein L-histidine = ADP + protein N-phospho-L-histidine.</text>
        <dbReference type="EC" id="2.7.13.3"/>
    </reaction>
</comment>
<dbReference type="InterPro" id="IPR005467">
    <property type="entry name" value="His_kinase_dom"/>
</dbReference>
<dbReference type="SMART" id="SM00387">
    <property type="entry name" value="HATPase_c"/>
    <property type="match status" value="1"/>
</dbReference>
<dbReference type="Gene3D" id="1.10.287.130">
    <property type="match status" value="1"/>
</dbReference>
<feature type="transmembrane region" description="Helical" evidence="7">
    <location>
        <begin position="117"/>
        <end position="134"/>
    </location>
</feature>
<gene>
    <name evidence="9" type="ordered locus">MROS_2489</name>
</gene>
<dbReference type="PROSITE" id="PS50109">
    <property type="entry name" value="HIS_KIN"/>
    <property type="match status" value="1"/>
</dbReference>
<dbReference type="eggNOG" id="COG2205">
    <property type="taxonomic scope" value="Bacteria"/>
</dbReference>
<dbReference type="InterPro" id="IPR003594">
    <property type="entry name" value="HATPase_dom"/>
</dbReference>
<keyword evidence="10" id="KW-1185">Reference proteome</keyword>
<dbReference type="RefSeq" id="WP_014857149.1">
    <property type="nucleotide sequence ID" value="NC_018178.1"/>
</dbReference>
<dbReference type="CDD" id="cd00075">
    <property type="entry name" value="HATPase"/>
    <property type="match status" value="1"/>
</dbReference>
<evidence type="ECO:0000313" key="9">
    <source>
        <dbReference type="EMBL" id="AFN75719.1"/>
    </source>
</evidence>
<dbReference type="EMBL" id="CP003557">
    <property type="protein sequence ID" value="AFN75719.1"/>
    <property type="molecule type" value="Genomic_DNA"/>
</dbReference>
<dbReference type="PANTHER" id="PTHR43711">
    <property type="entry name" value="TWO-COMPONENT HISTIDINE KINASE"/>
    <property type="match status" value="1"/>
</dbReference>
<keyword evidence="6" id="KW-0902">Two-component regulatory system</keyword>
<dbReference type="SUPFAM" id="SSF55874">
    <property type="entry name" value="ATPase domain of HSP90 chaperone/DNA topoisomerase II/histidine kinase"/>
    <property type="match status" value="1"/>
</dbReference>
<dbReference type="PANTHER" id="PTHR43711:SF1">
    <property type="entry name" value="HISTIDINE KINASE 1"/>
    <property type="match status" value="1"/>
</dbReference>
<organism evidence="9 10">
    <name type="scientific">Melioribacter roseus (strain DSM 23840 / JCM 17771 / VKM B-2668 / P3M-2)</name>
    <dbReference type="NCBI Taxonomy" id="1191523"/>
    <lineage>
        <taxon>Bacteria</taxon>
        <taxon>Pseudomonadati</taxon>
        <taxon>Ignavibacteriota</taxon>
        <taxon>Ignavibacteria</taxon>
        <taxon>Ignavibacteriales</taxon>
        <taxon>Melioribacteraceae</taxon>
        <taxon>Melioribacter</taxon>
    </lineage>
</organism>
<evidence type="ECO:0000256" key="6">
    <source>
        <dbReference type="ARBA" id="ARBA00023012"/>
    </source>
</evidence>
<evidence type="ECO:0000256" key="1">
    <source>
        <dbReference type="ARBA" id="ARBA00000085"/>
    </source>
</evidence>
<sequence>MKALIPEWARNYGEFWRAIRIRNLWFIRLRYFAVISLLLFLTAGEFLLNFQFSNLQKISISIITLSIFSYNIILYKLRKYTTCDISSFNSLHLSLIQMILDLTALMILVYYTGIIESPLYIFFIFHMIIGSLILPAYVVYIIACLICLVLSALTLMQNFGIVETHLISGLYDARIPHTMAYDILSLITFTAMIFISVYLANNIVRQLYKREQQLRETLQRLDEAEKAKQRYTIGIIHEVKTPVTAIKSIIDLILNNYLGDINPEIREKLKRAQIRTGETLQLLNNILRLSRLKLLDIRSTEEIDILELITGLTNKMEETIKAKSIDFRIKDLRKEKKIIKSDITLLELAFSNLIANSVKYVNEGGVIEILLDESENKLLIEICDNGIGIPKEDLPNIFKQFYRASNVKRSEHEGSGLGLALVKEIIERLGGTISAESPSRLAGEMPGTCFKVSLDYNFQPKSYDIFQVSPDNYLNDKSNLEEYLE</sequence>
<dbReference type="KEGG" id="mro:MROS_2489"/>
<dbReference type="SMART" id="SM00388">
    <property type="entry name" value="HisKA"/>
    <property type="match status" value="1"/>
</dbReference>
<evidence type="ECO:0000256" key="7">
    <source>
        <dbReference type="SAM" id="Phobius"/>
    </source>
</evidence>
<keyword evidence="7" id="KW-0812">Transmembrane</keyword>
<dbReference type="STRING" id="1191523.MROS_2489"/>
<keyword evidence="7" id="KW-1133">Transmembrane helix</keyword>
<evidence type="ECO:0000256" key="4">
    <source>
        <dbReference type="ARBA" id="ARBA00022679"/>
    </source>
</evidence>
<evidence type="ECO:0000256" key="3">
    <source>
        <dbReference type="ARBA" id="ARBA00022553"/>
    </source>
</evidence>
<name>I6ZUM4_MELRP</name>
<keyword evidence="4" id="KW-0808">Transferase</keyword>
<evidence type="ECO:0000313" key="10">
    <source>
        <dbReference type="Proteomes" id="UP000009011"/>
    </source>
</evidence>
<dbReference type="AlphaFoldDB" id="I6ZUM4"/>
<dbReference type="Pfam" id="PF00512">
    <property type="entry name" value="HisKA"/>
    <property type="match status" value="1"/>
</dbReference>
<keyword evidence="7" id="KW-0472">Membrane</keyword>
<feature type="domain" description="Histidine kinase" evidence="8">
    <location>
        <begin position="234"/>
        <end position="458"/>
    </location>
</feature>
<reference evidence="9 10" key="1">
    <citation type="journal article" date="2013" name="PLoS ONE">
        <title>Genomic analysis of Melioribacter roseus, facultatively anaerobic organotrophic bacterium representing a novel deep lineage within Bacteriodetes/Chlorobi group.</title>
        <authorList>
            <person name="Kadnikov V.V."/>
            <person name="Mardanov A.V."/>
            <person name="Podosokorskaya O.A."/>
            <person name="Gavrilov S.N."/>
            <person name="Kublanov I.V."/>
            <person name="Beletsky A.V."/>
            <person name="Bonch-Osmolovskaya E.A."/>
            <person name="Ravin N.V."/>
        </authorList>
    </citation>
    <scope>NUCLEOTIDE SEQUENCE [LARGE SCALE GENOMIC DNA]</scope>
    <source>
        <strain evidence="10">JCM 17771 / P3M-2</strain>
    </source>
</reference>
<dbReference type="PRINTS" id="PR00344">
    <property type="entry name" value="BCTRLSENSOR"/>
</dbReference>
<dbReference type="Proteomes" id="UP000009011">
    <property type="component" value="Chromosome"/>
</dbReference>
<feature type="transmembrane region" description="Helical" evidence="7">
    <location>
        <begin position="58"/>
        <end position="77"/>
    </location>
</feature>
<accession>I6ZUM4</accession>
<dbReference type="FunFam" id="3.30.565.10:FF:000006">
    <property type="entry name" value="Sensor histidine kinase WalK"/>
    <property type="match status" value="1"/>
</dbReference>
<dbReference type="EC" id="2.7.13.3" evidence="2"/>
<dbReference type="InterPro" id="IPR004358">
    <property type="entry name" value="Sig_transdc_His_kin-like_C"/>
</dbReference>
<feature type="transmembrane region" description="Helical" evidence="7">
    <location>
        <begin position="179"/>
        <end position="200"/>
    </location>
</feature>
<protein>
    <recommendedName>
        <fullName evidence="2">histidine kinase</fullName>
        <ecNumber evidence="2">2.7.13.3</ecNumber>
    </recommendedName>
</protein>
<dbReference type="InterPro" id="IPR036097">
    <property type="entry name" value="HisK_dim/P_sf"/>
</dbReference>
<feature type="transmembrane region" description="Helical" evidence="7">
    <location>
        <begin position="29"/>
        <end position="52"/>
    </location>
</feature>
<feature type="transmembrane region" description="Helical" evidence="7">
    <location>
        <begin position="139"/>
        <end position="159"/>
    </location>
</feature>
<evidence type="ECO:0000256" key="2">
    <source>
        <dbReference type="ARBA" id="ARBA00012438"/>
    </source>
</evidence>
<dbReference type="SUPFAM" id="SSF47384">
    <property type="entry name" value="Homodimeric domain of signal transducing histidine kinase"/>
    <property type="match status" value="1"/>
</dbReference>
<dbReference type="InterPro" id="IPR036890">
    <property type="entry name" value="HATPase_C_sf"/>
</dbReference>
<keyword evidence="5 9" id="KW-0418">Kinase</keyword>